<feature type="compositionally biased region" description="Basic and acidic residues" evidence="1">
    <location>
        <begin position="15"/>
        <end position="42"/>
    </location>
</feature>
<evidence type="ECO:0000313" key="2">
    <source>
        <dbReference type="EMBL" id="AKK02335.1"/>
    </source>
</evidence>
<name>A0A0G3GP50_9CORY</name>
<dbReference type="EMBL" id="CP011541">
    <property type="protein sequence ID" value="AKK02335.1"/>
    <property type="molecule type" value="Genomic_DNA"/>
</dbReference>
<proteinExistence type="predicted"/>
<keyword evidence="3" id="KW-1185">Reference proteome</keyword>
<sequence>MKPALVWVKKRLERKEMENQEVKNEVPHGDDRYAVSNGHDDPNSNLGVEPNGMTASEVNRGEDRDGSNRGDEHPTKDAAEHDSPDMFPRKVVEDLRKEAAKYRERAKRTDTLEQQLHLALVKLDGRLADPADLPFHAEHLEDPEQLSAAITALVEKNPRMKAMRPIGDAGQGNRGGAKPAEFDLIKAIRGY</sequence>
<dbReference type="STRING" id="1050174.CEPID_02270"/>
<evidence type="ECO:0000256" key="1">
    <source>
        <dbReference type="SAM" id="MobiDB-lite"/>
    </source>
</evidence>
<protein>
    <submittedName>
        <fullName evidence="2">Uncharacterized protein</fullName>
    </submittedName>
</protein>
<evidence type="ECO:0000313" key="3">
    <source>
        <dbReference type="Proteomes" id="UP000035368"/>
    </source>
</evidence>
<organism evidence="2 3">
    <name type="scientific">Corynebacterium epidermidicanis</name>
    <dbReference type="NCBI Taxonomy" id="1050174"/>
    <lineage>
        <taxon>Bacteria</taxon>
        <taxon>Bacillati</taxon>
        <taxon>Actinomycetota</taxon>
        <taxon>Actinomycetes</taxon>
        <taxon>Mycobacteriales</taxon>
        <taxon>Corynebacteriaceae</taxon>
        <taxon>Corynebacterium</taxon>
    </lineage>
</organism>
<dbReference type="KEGG" id="cei:CEPID_02270"/>
<reference evidence="2 3" key="1">
    <citation type="submission" date="2015-05" db="EMBL/GenBank/DDBJ databases">
        <title>Complete genome sequence of Corynebacterium epidermidicanis DSM 45586, isolated from the skin of a dog suffering from pruritus.</title>
        <authorList>
            <person name="Ruckert C."/>
            <person name="Albersmeier A."/>
            <person name="Winkler A."/>
            <person name="Tauch A."/>
        </authorList>
    </citation>
    <scope>NUCLEOTIDE SEQUENCE [LARGE SCALE GENOMIC DNA]</scope>
    <source>
        <strain evidence="2 3">DSM 45586</strain>
    </source>
</reference>
<feature type="compositionally biased region" description="Basic and acidic residues" evidence="1">
    <location>
        <begin position="59"/>
        <end position="92"/>
    </location>
</feature>
<gene>
    <name evidence="2" type="ORF">CEPID_02270</name>
</gene>
<accession>A0A0G3GP50</accession>
<dbReference type="Proteomes" id="UP000035368">
    <property type="component" value="Chromosome"/>
</dbReference>
<dbReference type="AlphaFoldDB" id="A0A0G3GP50"/>
<dbReference type="PATRIC" id="fig|1050174.4.peg.460"/>
<feature type="region of interest" description="Disordered" evidence="1">
    <location>
        <begin position="15"/>
        <end position="92"/>
    </location>
</feature>